<feature type="compositionally biased region" description="Basic and acidic residues" evidence="1">
    <location>
        <begin position="17"/>
        <end position="29"/>
    </location>
</feature>
<protein>
    <submittedName>
        <fullName evidence="2">Uncharacterized protein</fullName>
    </submittedName>
</protein>
<dbReference type="RefSeq" id="XP_064699841.1">
    <property type="nucleotide sequence ID" value="XM_064855513.1"/>
</dbReference>
<feature type="compositionally biased region" description="Polar residues" evidence="1">
    <location>
        <begin position="30"/>
        <end position="49"/>
    </location>
</feature>
<organism evidence="2 3">
    <name type="scientific">Exophiala bonariae</name>
    <dbReference type="NCBI Taxonomy" id="1690606"/>
    <lineage>
        <taxon>Eukaryota</taxon>
        <taxon>Fungi</taxon>
        <taxon>Dikarya</taxon>
        <taxon>Ascomycota</taxon>
        <taxon>Pezizomycotina</taxon>
        <taxon>Eurotiomycetes</taxon>
        <taxon>Chaetothyriomycetidae</taxon>
        <taxon>Chaetothyriales</taxon>
        <taxon>Herpotrichiellaceae</taxon>
        <taxon>Exophiala</taxon>
    </lineage>
</organism>
<dbReference type="Proteomes" id="UP001358417">
    <property type="component" value="Unassembled WGS sequence"/>
</dbReference>
<dbReference type="AlphaFoldDB" id="A0AAV9MU30"/>
<dbReference type="GeneID" id="89980135"/>
<evidence type="ECO:0000256" key="1">
    <source>
        <dbReference type="SAM" id="MobiDB-lite"/>
    </source>
</evidence>
<comment type="caution">
    <text evidence="2">The sequence shown here is derived from an EMBL/GenBank/DDBJ whole genome shotgun (WGS) entry which is preliminary data.</text>
</comment>
<proteinExistence type="predicted"/>
<name>A0AAV9MU30_9EURO</name>
<evidence type="ECO:0000313" key="2">
    <source>
        <dbReference type="EMBL" id="KAK5043450.1"/>
    </source>
</evidence>
<reference evidence="2 3" key="1">
    <citation type="submission" date="2023-08" db="EMBL/GenBank/DDBJ databases">
        <title>Black Yeasts Isolated from many extreme environments.</title>
        <authorList>
            <person name="Coleine C."/>
            <person name="Stajich J.E."/>
            <person name="Selbmann L."/>
        </authorList>
    </citation>
    <scope>NUCLEOTIDE SEQUENCE [LARGE SCALE GENOMIC DNA]</scope>
    <source>
        <strain evidence="2 3">CCFEE 5792</strain>
    </source>
</reference>
<keyword evidence="3" id="KW-1185">Reference proteome</keyword>
<evidence type="ECO:0000313" key="3">
    <source>
        <dbReference type="Proteomes" id="UP001358417"/>
    </source>
</evidence>
<accession>A0AAV9MU30</accession>
<gene>
    <name evidence="2" type="ORF">LTR84_011986</name>
</gene>
<sequence length="105" mass="11680">MAKSTDAEFNKQDTNTDDIRQSRDTDKSYASRSDQLSIPVTKNETSVQRPNDARKALSSFRLAAVLSNIARKDHPVHPQSRTTGRHFSTGAPVSAGICREFKMTQ</sequence>
<feature type="compositionally biased region" description="Basic and acidic residues" evidence="1">
    <location>
        <begin position="1"/>
        <end position="11"/>
    </location>
</feature>
<feature type="region of interest" description="Disordered" evidence="1">
    <location>
        <begin position="1"/>
        <end position="52"/>
    </location>
</feature>
<dbReference type="EMBL" id="JAVRRD010000065">
    <property type="protein sequence ID" value="KAK5043450.1"/>
    <property type="molecule type" value="Genomic_DNA"/>
</dbReference>